<keyword evidence="3" id="KW-1185">Reference proteome</keyword>
<accession>A0A432Z8T9</accession>
<comment type="caution">
    <text evidence="2">The sequence shown here is derived from an EMBL/GenBank/DDBJ whole genome shotgun (WGS) entry which is preliminary data.</text>
</comment>
<proteinExistence type="predicted"/>
<dbReference type="EMBL" id="PIQE01000001">
    <property type="protein sequence ID" value="RUO74270.1"/>
    <property type="molecule type" value="Genomic_DNA"/>
</dbReference>
<evidence type="ECO:0000313" key="2">
    <source>
        <dbReference type="EMBL" id="RUO74270.1"/>
    </source>
</evidence>
<dbReference type="RefSeq" id="WP_051207122.1">
    <property type="nucleotide sequence ID" value="NZ_PIQE01000001.1"/>
</dbReference>
<sequence length="294" mass="32841">MPGLKWIGASSKRISKTSGCAALFSIALLQPAQAELPWFAPRGQVSTCSNDAAVQVWLPQQLPQRAQVLEVLSKWQAHPLHAYVPCFSLRYYHDATALACTTQGERGRQRCQPPVLPRELHQRQLIFTDALIGSASAQQIVLPTATSVAAFAHEVGHWLGFADEYRMSAELAQPFCHGRYRHPSLNVVTTAVLEMSSAELQALWQRLPWRDQVSDWQLLGQSIGAERWRLGSTEATAVGLFASRTCDEVPGRYSWKPVARMTAMEYHDVTIWPKAYLKLLENAGGLRNHNDRAK</sequence>
<gene>
    <name evidence="2" type="ORF">CWI80_02685</name>
</gene>
<organism evidence="2 3">
    <name type="scientific">Pseudidiomarina sediminum</name>
    <dbReference type="NCBI Taxonomy" id="431675"/>
    <lineage>
        <taxon>Bacteria</taxon>
        <taxon>Pseudomonadati</taxon>
        <taxon>Pseudomonadota</taxon>
        <taxon>Gammaproteobacteria</taxon>
        <taxon>Alteromonadales</taxon>
        <taxon>Idiomarinaceae</taxon>
        <taxon>Pseudidiomarina</taxon>
    </lineage>
</organism>
<keyword evidence="1" id="KW-0732">Signal</keyword>
<feature type="signal peptide" evidence="1">
    <location>
        <begin position="1"/>
        <end position="34"/>
    </location>
</feature>
<evidence type="ECO:0000256" key="1">
    <source>
        <dbReference type="SAM" id="SignalP"/>
    </source>
</evidence>
<name>A0A432Z8T9_9GAMM</name>
<dbReference type="STRING" id="1122124.GCA_000423165_00862"/>
<dbReference type="SUPFAM" id="SSF55486">
    <property type="entry name" value="Metalloproteases ('zincins'), catalytic domain"/>
    <property type="match status" value="1"/>
</dbReference>
<reference evidence="3" key="1">
    <citation type="journal article" date="2018" name="Front. Microbiol.">
        <title>Genome-Based Analysis Reveals the Taxonomy and Diversity of the Family Idiomarinaceae.</title>
        <authorList>
            <person name="Liu Y."/>
            <person name="Lai Q."/>
            <person name="Shao Z."/>
        </authorList>
    </citation>
    <scope>NUCLEOTIDE SEQUENCE [LARGE SCALE GENOMIC DNA]</scope>
    <source>
        <strain evidence="3">c121</strain>
    </source>
</reference>
<evidence type="ECO:0000313" key="3">
    <source>
        <dbReference type="Proteomes" id="UP000287022"/>
    </source>
</evidence>
<protein>
    <recommendedName>
        <fullName evidence="4">Metalloprotease</fullName>
    </recommendedName>
</protein>
<feature type="chain" id="PRO_5019044035" description="Metalloprotease" evidence="1">
    <location>
        <begin position="35"/>
        <end position="294"/>
    </location>
</feature>
<evidence type="ECO:0008006" key="4">
    <source>
        <dbReference type="Google" id="ProtNLM"/>
    </source>
</evidence>
<dbReference type="AlphaFoldDB" id="A0A432Z8T9"/>
<dbReference type="Proteomes" id="UP000287022">
    <property type="component" value="Unassembled WGS sequence"/>
</dbReference>